<dbReference type="InterPro" id="IPR043519">
    <property type="entry name" value="NT_sf"/>
</dbReference>
<protein>
    <submittedName>
        <fullName evidence="2">HEPN domain-containing protein</fullName>
    </submittedName>
</protein>
<dbReference type="SUPFAM" id="SSF81301">
    <property type="entry name" value="Nucleotidyltransferase"/>
    <property type="match status" value="1"/>
</dbReference>
<evidence type="ECO:0000313" key="3">
    <source>
        <dbReference type="Proteomes" id="UP000247973"/>
    </source>
</evidence>
<name>A0A2V3PJX3_9BACT</name>
<dbReference type="InterPro" id="IPR052548">
    <property type="entry name" value="Type_VII_TA_antitoxin"/>
</dbReference>
<dbReference type="AlphaFoldDB" id="A0A2V3PJX3"/>
<reference evidence="2 3" key="1">
    <citation type="submission" date="2018-03" db="EMBL/GenBank/DDBJ databases">
        <title>Genomic Encyclopedia of Archaeal and Bacterial Type Strains, Phase II (KMG-II): from individual species to whole genera.</title>
        <authorList>
            <person name="Goeker M."/>
        </authorList>
    </citation>
    <scope>NUCLEOTIDE SEQUENCE [LARGE SCALE GENOMIC DNA]</scope>
    <source>
        <strain evidence="2 3">DSM 100214</strain>
    </source>
</reference>
<sequence length="292" mass="34433">MKKSIAYLPKSKQEDLIRLVMEINKRLPEAEMIILFGSYARNEYVDYDERVEFGIPTSFRSDYDIYVITSKISDNKAGIILDNIDALYYKEPDYQTPVNFINDDIKTINKALEEGRYFHTQIKQEGVILYDSGKFKLARRRKLKFDEIQRQAQEYFDEKYTKAQEHFRMSELAYKENFYQQAIFNLHQACENYYYAIRLSFTLRSNKQHNLTKLAASVKGHSADLAHVFPNNSVEEKRLFNLVKDAYIEARYNPKFLVTKEDIDALIPKVELLRDITKRICEVKIGEYANMG</sequence>
<dbReference type="CDD" id="cd05403">
    <property type="entry name" value="NT_KNTase_like"/>
    <property type="match status" value="1"/>
</dbReference>
<dbReference type="PANTHER" id="PTHR33933">
    <property type="entry name" value="NUCLEOTIDYLTRANSFERASE"/>
    <property type="match status" value="1"/>
</dbReference>
<dbReference type="SMART" id="SM00748">
    <property type="entry name" value="HEPN"/>
    <property type="match status" value="1"/>
</dbReference>
<dbReference type="InterPro" id="IPR007842">
    <property type="entry name" value="HEPN_dom"/>
</dbReference>
<dbReference type="Gene3D" id="1.20.120.330">
    <property type="entry name" value="Nucleotidyltransferases domain 2"/>
    <property type="match status" value="1"/>
</dbReference>
<dbReference type="OrthoDB" id="1321649at2"/>
<dbReference type="Gene3D" id="3.30.460.10">
    <property type="entry name" value="Beta Polymerase, domain 2"/>
    <property type="match status" value="1"/>
</dbReference>
<dbReference type="Proteomes" id="UP000247973">
    <property type="component" value="Unassembled WGS sequence"/>
</dbReference>
<dbReference type="Pfam" id="PF05168">
    <property type="entry name" value="HEPN"/>
    <property type="match status" value="1"/>
</dbReference>
<keyword evidence="3" id="KW-1185">Reference proteome</keyword>
<comment type="caution">
    <text evidence="2">The sequence shown here is derived from an EMBL/GenBank/DDBJ whole genome shotgun (WGS) entry which is preliminary data.</text>
</comment>
<dbReference type="PROSITE" id="PS50910">
    <property type="entry name" value="HEPN"/>
    <property type="match status" value="1"/>
</dbReference>
<gene>
    <name evidence="2" type="ORF">CLV62_12657</name>
</gene>
<dbReference type="EMBL" id="QICL01000026">
    <property type="protein sequence ID" value="PXV61123.1"/>
    <property type="molecule type" value="Genomic_DNA"/>
</dbReference>
<dbReference type="SUPFAM" id="SSF81593">
    <property type="entry name" value="Nucleotidyltransferase substrate binding subunit/domain"/>
    <property type="match status" value="1"/>
</dbReference>
<proteinExistence type="predicted"/>
<evidence type="ECO:0000259" key="1">
    <source>
        <dbReference type="PROSITE" id="PS50910"/>
    </source>
</evidence>
<dbReference type="PANTHER" id="PTHR33933:SF1">
    <property type="entry name" value="PROTEIN ADENYLYLTRANSFERASE MNTA-RELATED"/>
    <property type="match status" value="1"/>
</dbReference>
<dbReference type="RefSeq" id="WP_110311931.1">
    <property type="nucleotide sequence ID" value="NZ_QICL01000026.1"/>
</dbReference>
<organism evidence="2 3">
    <name type="scientific">Dysgonomonas alginatilytica</name>
    <dbReference type="NCBI Taxonomy" id="1605892"/>
    <lineage>
        <taxon>Bacteria</taxon>
        <taxon>Pseudomonadati</taxon>
        <taxon>Bacteroidota</taxon>
        <taxon>Bacteroidia</taxon>
        <taxon>Bacteroidales</taxon>
        <taxon>Dysgonomonadaceae</taxon>
        <taxon>Dysgonomonas</taxon>
    </lineage>
</organism>
<evidence type="ECO:0000313" key="2">
    <source>
        <dbReference type="EMBL" id="PXV61123.1"/>
    </source>
</evidence>
<feature type="domain" description="HEPN" evidence="1">
    <location>
        <begin position="160"/>
        <end position="273"/>
    </location>
</feature>
<accession>A0A2V3PJX3</accession>